<organism evidence="3 4">
    <name type="scientific">Rarobacter incanus</name>
    <dbReference type="NCBI Taxonomy" id="153494"/>
    <lineage>
        <taxon>Bacteria</taxon>
        <taxon>Bacillati</taxon>
        <taxon>Actinomycetota</taxon>
        <taxon>Actinomycetes</taxon>
        <taxon>Micrococcales</taxon>
        <taxon>Rarobacteraceae</taxon>
        <taxon>Rarobacter</taxon>
    </lineage>
</organism>
<dbReference type="Proteomes" id="UP000316181">
    <property type="component" value="Unassembled WGS sequence"/>
</dbReference>
<dbReference type="RefSeq" id="WP_142111021.1">
    <property type="nucleotide sequence ID" value="NZ_BAAATB010000003.1"/>
</dbReference>
<protein>
    <submittedName>
        <fullName evidence="3">Putative membrane protein (TIGR02234 family)</fullName>
    </submittedName>
</protein>
<feature type="region of interest" description="Disordered" evidence="1">
    <location>
        <begin position="197"/>
        <end position="220"/>
    </location>
</feature>
<feature type="transmembrane region" description="Helical" evidence="2">
    <location>
        <begin position="39"/>
        <end position="59"/>
    </location>
</feature>
<feature type="transmembrane region" description="Helical" evidence="2">
    <location>
        <begin position="106"/>
        <end position="124"/>
    </location>
</feature>
<gene>
    <name evidence="3" type="ORF">FB389_0270</name>
</gene>
<feature type="transmembrane region" description="Helical" evidence="2">
    <location>
        <begin position="79"/>
        <end position="99"/>
    </location>
</feature>
<evidence type="ECO:0000256" key="1">
    <source>
        <dbReference type="SAM" id="MobiDB-lite"/>
    </source>
</evidence>
<evidence type="ECO:0000313" key="4">
    <source>
        <dbReference type="Proteomes" id="UP000316181"/>
    </source>
</evidence>
<feature type="compositionally biased region" description="Basic and acidic residues" evidence="1">
    <location>
        <begin position="209"/>
        <end position="220"/>
    </location>
</feature>
<evidence type="ECO:0000256" key="2">
    <source>
        <dbReference type="SAM" id="Phobius"/>
    </source>
</evidence>
<reference evidence="3 4" key="1">
    <citation type="submission" date="2019-06" db="EMBL/GenBank/DDBJ databases">
        <title>Sequencing the genomes of 1000 actinobacteria strains.</title>
        <authorList>
            <person name="Klenk H.-P."/>
        </authorList>
    </citation>
    <scope>NUCLEOTIDE SEQUENCE [LARGE SCALE GENOMIC DNA]</scope>
    <source>
        <strain evidence="3 4">DSM 10596</strain>
    </source>
</reference>
<dbReference type="AlphaFoldDB" id="A0A542SLY0"/>
<feature type="transmembrane region" description="Helical" evidence="2">
    <location>
        <begin position="155"/>
        <end position="176"/>
    </location>
</feature>
<comment type="caution">
    <text evidence="3">The sequence shown here is derived from an EMBL/GenBank/DDBJ whole genome shotgun (WGS) entry which is preliminary data.</text>
</comment>
<sequence length="220" mass="21628">MSDKTPRAEAPAAPVPARNANTNIPRAAARLPVLTRARAFLVMAAGVIAIGASGSPTWITAQSTTVVGKVEVALSGFTAQALVAPVALLAGAAALTSLLGGRAVRVLCAAIAALASAGLAIVTADTLADPAGAAAAALSEKTGVAIVDSASVTPWGYGALAVAALVAVACIVVAVLPAPARVTTRFDVTARGDMSANAPNQVSSAEKWAALDRGEDPTSE</sequence>
<dbReference type="EMBL" id="VFNV01000001">
    <property type="protein sequence ID" value="TQK75639.1"/>
    <property type="molecule type" value="Genomic_DNA"/>
</dbReference>
<proteinExistence type="predicted"/>
<name>A0A542SLY0_9MICO</name>
<evidence type="ECO:0000313" key="3">
    <source>
        <dbReference type="EMBL" id="TQK75639.1"/>
    </source>
</evidence>
<keyword evidence="4" id="KW-1185">Reference proteome</keyword>
<keyword evidence="2" id="KW-0812">Transmembrane</keyword>
<keyword evidence="2" id="KW-1133">Transmembrane helix</keyword>
<keyword evidence="2" id="KW-0472">Membrane</keyword>
<dbReference type="InterPro" id="IPR019051">
    <property type="entry name" value="Trp_biosyn_TM_oprn/chp"/>
</dbReference>
<accession>A0A542SLY0</accession>
<dbReference type="Pfam" id="PF09534">
    <property type="entry name" value="Trp_oprn_chp"/>
    <property type="match status" value="1"/>
</dbReference>